<dbReference type="Gene3D" id="2.30.40.10">
    <property type="entry name" value="Urease, subunit C, domain 1"/>
    <property type="match status" value="1"/>
</dbReference>
<dbReference type="RefSeq" id="WP_088866680.1">
    <property type="nucleotide sequence ID" value="NZ_CP015106.1"/>
</dbReference>
<dbReference type="EMBL" id="CP015106">
    <property type="protein sequence ID" value="ASJ14546.1"/>
    <property type="molecule type" value="Genomic_DNA"/>
</dbReference>
<keyword evidence="2" id="KW-0378">Hydrolase</keyword>
<dbReference type="InterPro" id="IPR011059">
    <property type="entry name" value="Metal-dep_hydrolase_composite"/>
</dbReference>
<dbReference type="InterPro" id="IPR032466">
    <property type="entry name" value="Metal_Hydrolase"/>
</dbReference>
<dbReference type="Pfam" id="PF07969">
    <property type="entry name" value="Amidohydro_3"/>
    <property type="match status" value="1"/>
</dbReference>
<dbReference type="Gene3D" id="3.20.20.140">
    <property type="entry name" value="Metal-dependent hydrolases"/>
    <property type="match status" value="1"/>
</dbReference>
<dbReference type="InterPro" id="IPR033932">
    <property type="entry name" value="YtcJ-like"/>
</dbReference>
<evidence type="ECO:0000259" key="1">
    <source>
        <dbReference type="Pfam" id="PF07969"/>
    </source>
</evidence>
<dbReference type="OrthoDB" id="8791at2157"/>
<evidence type="ECO:0000313" key="3">
    <source>
        <dbReference type="Proteomes" id="UP000250085"/>
    </source>
</evidence>
<dbReference type="GO" id="GO:0016810">
    <property type="term" value="F:hydrolase activity, acting on carbon-nitrogen (but not peptide) bonds"/>
    <property type="evidence" value="ECO:0007669"/>
    <property type="project" value="InterPro"/>
</dbReference>
<dbReference type="CDD" id="cd01300">
    <property type="entry name" value="YtcJ_like"/>
    <property type="match status" value="1"/>
</dbReference>
<keyword evidence="3" id="KW-1185">Reference proteome</keyword>
<dbReference type="InterPro" id="IPR013108">
    <property type="entry name" value="Amidohydro_3"/>
</dbReference>
<name>A0A2Z2N9X7_9EURY</name>
<organism evidence="2 3">
    <name type="scientific">Thermococcus radiotolerans</name>
    <dbReference type="NCBI Taxonomy" id="187880"/>
    <lineage>
        <taxon>Archaea</taxon>
        <taxon>Methanobacteriati</taxon>
        <taxon>Methanobacteriota</taxon>
        <taxon>Thermococci</taxon>
        <taxon>Thermococcales</taxon>
        <taxon>Thermococcaceae</taxon>
        <taxon>Thermococcus</taxon>
    </lineage>
</organism>
<dbReference type="KEGG" id="trl:A3L10_05125"/>
<dbReference type="SUPFAM" id="SSF51338">
    <property type="entry name" value="Composite domain of metallo-dependent hydrolases"/>
    <property type="match status" value="1"/>
</dbReference>
<feature type="domain" description="Amidohydrolase 3" evidence="1">
    <location>
        <begin position="51"/>
        <end position="522"/>
    </location>
</feature>
<dbReference type="PANTHER" id="PTHR22642">
    <property type="entry name" value="IMIDAZOLONEPROPIONASE"/>
    <property type="match status" value="1"/>
</dbReference>
<sequence length="524" mass="58937">MCLKRAFINGNIYVSFRPVRRVEAFLVMDGRITMLGSTEEILKTAEVLNAEIIDLDGGTVLPAFIDSHMHLDELGEYLNMLDLRGVRSIEELKEKLRRFAEKKDGWLRGHGWDQELFEERRWPTRHDLDEVVNDRPVMLSRVCLHAAVLNTRALEETGLIEWDSEDVLRDENGEPTGIVKEDAFSYAVRKFDEMVTEDEYGEYMLQAAEYALSKGVTTVGFVSVGERALKALSRLDAEGKLRLRVKVYLNPGEDLGVLESLKRLGIRRGFGGRRLKIGGIKVLADGSLGARTAWLSSPYSDAETSGHPNVTKEWLELVARETHEAGFQMAVHAIGDATMDMVLDVYESLGNVEGAGHRIEHASLMRPDQIERAKRLGIRLALQPHFVMTDWWVIERVGEERAKWVYPFRSIAEAGIPFGLSTDSPVEPLDPWETVYAAVTRGKYEGVPLAELTPNESLSLEETLHAYTAGSAEVLMEEKLGSLEEGKLADFIVVSDDPFEVDEKELREIKVLETYLGGERVFKA</sequence>
<dbReference type="InterPro" id="IPR018228">
    <property type="entry name" value="DNase_TatD-rel_CS"/>
</dbReference>
<dbReference type="Proteomes" id="UP000250085">
    <property type="component" value="Chromosome"/>
</dbReference>
<dbReference type="AlphaFoldDB" id="A0A2Z2N9X7"/>
<reference evidence="2 3" key="1">
    <citation type="submission" date="2016-04" db="EMBL/GenBank/DDBJ databases">
        <title>Complete genome sequence of Thermococcus radiotolerans type strain EJ2.</title>
        <authorList>
            <person name="Oger P.M."/>
        </authorList>
    </citation>
    <scope>NUCLEOTIDE SEQUENCE [LARGE SCALE GENOMIC DNA]</scope>
    <source>
        <strain evidence="2 3">EJ2</strain>
    </source>
</reference>
<proteinExistence type="predicted"/>
<gene>
    <name evidence="2" type="ORF">A3L10_05125</name>
</gene>
<dbReference type="PROSITE" id="PS01137">
    <property type="entry name" value="TATD_1"/>
    <property type="match status" value="1"/>
</dbReference>
<protein>
    <submittedName>
        <fullName evidence="2">Amidohydrolase</fullName>
    </submittedName>
</protein>
<dbReference type="GeneID" id="33328207"/>
<dbReference type="PANTHER" id="PTHR22642:SF2">
    <property type="entry name" value="PROTEIN LONG AFTER FAR-RED 3"/>
    <property type="match status" value="1"/>
</dbReference>
<evidence type="ECO:0000313" key="2">
    <source>
        <dbReference type="EMBL" id="ASJ14546.1"/>
    </source>
</evidence>
<dbReference type="SUPFAM" id="SSF51556">
    <property type="entry name" value="Metallo-dependent hydrolases"/>
    <property type="match status" value="1"/>
</dbReference>
<dbReference type="Gene3D" id="3.10.310.70">
    <property type="match status" value="1"/>
</dbReference>
<accession>A0A2Z2N9X7</accession>